<evidence type="ECO:0000313" key="1">
    <source>
        <dbReference type="EMBL" id="XAI69422.1"/>
    </source>
</evidence>
<protein>
    <submittedName>
        <fullName evidence="1">Uncharacterized protein</fullName>
    </submittedName>
</protein>
<gene>
    <name evidence="1" type="ORF">Pyxpy01_00124</name>
</gene>
<reference evidence="1" key="1">
    <citation type="journal article" date="2024" name="J. Gen. Virol.">
        <title>Novel phages of Pseudomonas syringae unveil numerous potential auxiliary metabolic genes.</title>
        <authorList>
            <person name="Feltin C."/>
            <person name="Garneau J.R."/>
            <person name="Morris C.E."/>
            <person name="Berard A."/>
            <person name="Torres-Barcelo C."/>
        </authorList>
    </citation>
    <scope>NUCLEOTIDE SEQUENCE</scope>
</reference>
<accession>A0AAU6VY68</accession>
<dbReference type="EMBL" id="PP179310">
    <property type="protein sequence ID" value="XAI69422.1"/>
    <property type="molecule type" value="Genomic_DNA"/>
</dbReference>
<name>A0AAU6VY68_9VIRU</name>
<sequence>MNVMKEAHKAVREAFANVGYGIKLEYRPLFRAALIDLHKINKEANAMQTPMTVKASNVKELLELFPQATGFAIVGTVASEGKTVYVGESSGSEVRMQSDATYYMNAKNGYSKQELFLELYGVHGVTKSFQITH</sequence>
<proteinExistence type="predicted"/>
<organism evidence="1">
    <name type="scientific">Pseudomonas phage Pyxpy01</name>
    <dbReference type="NCBI Taxonomy" id="3138546"/>
    <lineage>
        <taxon>Viruses</taxon>
    </lineage>
</organism>